<protein>
    <recommendedName>
        <fullName evidence="5">FAD-binding domain-containing protein</fullName>
    </recommendedName>
</protein>
<sequence>MKVIISGAGIGGLALAQGLHHAGHEVVVFERGTLPEGPSGYRLRLDSRAVAVLRRLLPPELWTALLASGVGAGAIQRLGYHDQHLRFLAEDRREDFDVLMIGRGPLRRMLAHGIVDRVRWSTTVASYDVGPESVSVTLSDGTVEHGDLVVSAEGVHSPLRVQLLGDAGYRSTGSIAVSGRVPGRPTDLGLPVMDEALRLGYLLASGPHELGMFLAVHDPSAGPSIDPAAVGPVAPDLEDAYLTWGLIGPESDMPTGDDAALRHGVEQLVASWHPEFGRLPGLSDPASVQRYGITAATEVPIWPTTAVTVLGDAVHAVPPSGGIGASTAIRDAGHLVEAISATSGRAELLRALHSYEQTMRGYADQVVADSVKPLHWQHQLASPAVHTVATGVLAGAQGLRRLVRR</sequence>
<keyword evidence="1" id="KW-0285">Flavoprotein</keyword>
<organism evidence="6">
    <name type="scientific">uncultured Actinomycetospora sp</name>
    <dbReference type="NCBI Taxonomy" id="1135996"/>
    <lineage>
        <taxon>Bacteria</taxon>
        <taxon>Bacillati</taxon>
        <taxon>Actinomycetota</taxon>
        <taxon>Actinomycetes</taxon>
        <taxon>Pseudonocardiales</taxon>
        <taxon>Pseudonocardiaceae</taxon>
        <taxon>Actinomycetospora</taxon>
        <taxon>environmental samples</taxon>
    </lineage>
</organism>
<dbReference type="InterPro" id="IPR002938">
    <property type="entry name" value="FAD-bd"/>
</dbReference>
<evidence type="ECO:0000259" key="5">
    <source>
        <dbReference type="Pfam" id="PF01494"/>
    </source>
</evidence>
<dbReference type="PANTHER" id="PTHR47178:SF5">
    <property type="entry name" value="FAD-BINDING DOMAIN-CONTAINING PROTEIN"/>
    <property type="match status" value="1"/>
</dbReference>
<evidence type="ECO:0000313" key="6">
    <source>
        <dbReference type="EMBL" id="CAA9284881.1"/>
    </source>
</evidence>
<evidence type="ECO:0000256" key="4">
    <source>
        <dbReference type="ARBA" id="ARBA00023033"/>
    </source>
</evidence>
<dbReference type="PRINTS" id="PR00420">
    <property type="entry name" value="RNGMNOXGNASE"/>
</dbReference>
<dbReference type="GO" id="GO:0004497">
    <property type="term" value="F:monooxygenase activity"/>
    <property type="evidence" value="ECO:0007669"/>
    <property type="project" value="UniProtKB-KW"/>
</dbReference>
<accession>A0A6J4JQI6</accession>
<keyword evidence="3" id="KW-0560">Oxidoreductase</keyword>
<feature type="domain" description="FAD-binding" evidence="5">
    <location>
        <begin position="2"/>
        <end position="368"/>
    </location>
</feature>
<dbReference type="SUPFAM" id="SSF51905">
    <property type="entry name" value="FAD/NAD(P)-binding domain"/>
    <property type="match status" value="1"/>
</dbReference>
<reference evidence="6" key="1">
    <citation type="submission" date="2020-02" db="EMBL/GenBank/DDBJ databases">
        <authorList>
            <person name="Meier V. D."/>
        </authorList>
    </citation>
    <scope>NUCLEOTIDE SEQUENCE</scope>
    <source>
        <strain evidence="6">AVDCRST_MAG54</strain>
    </source>
</reference>
<keyword evidence="4" id="KW-0503">Monooxygenase</keyword>
<dbReference type="PANTHER" id="PTHR47178">
    <property type="entry name" value="MONOOXYGENASE, FAD-BINDING"/>
    <property type="match status" value="1"/>
</dbReference>
<dbReference type="InterPro" id="IPR036188">
    <property type="entry name" value="FAD/NAD-bd_sf"/>
</dbReference>
<dbReference type="Pfam" id="PF01494">
    <property type="entry name" value="FAD_binding_3"/>
    <property type="match status" value="1"/>
</dbReference>
<keyword evidence="2" id="KW-0274">FAD</keyword>
<evidence type="ECO:0000256" key="3">
    <source>
        <dbReference type="ARBA" id="ARBA00023002"/>
    </source>
</evidence>
<proteinExistence type="predicted"/>
<dbReference type="GO" id="GO:0071949">
    <property type="term" value="F:FAD binding"/>
    <property type="evidence" value="ECO:0007669"/>
    <property type="project" value="InterPro"/>
</dbReference>
<evidence type="ECO:0000256" key="2">
    <source>
        <dbReference type="ARBA" id="ARBA00022827"/>
    </source>
</evidence>
<name>A0A6J4JQI6_9PSEU</name>
<gene>
    <name evidence="6" type="ORF">AVDCRST_MAG54-3935</name>
</gene>
<dbReference type="EMBL" id="CADCTH010000499">
    <property type="protein sequence ID" value="CAA9284881.1"/>
    <property type="molecule type" value="Genomic_DNA"/>
</dbReference>
<dbReference type="AlphaFoldDB" id="A0A6J4JQI6"/>
<evidence type="ECO:0000256" key="1">
    <source>
        <dbReference type="ARBA" id="ARBA00022630"/>
    </source>
</evidence>
<dbReference type="Gene3D" id="3.50.50.60">
    <property type="entry name" value="FAD/NAD(P)-binding domain"/>
    <property type="match status" value="1"/>
</dbReference>